<feature type="non-terminal residue" evidence="1">
    <location>
        <position position="340"/>
    </location>
</feature>
<name>A0ACC1LH75_9FUNG</name>
<organism evidence="1 2">
    <name type="scientific">Coemansia furcata</name>
    <dbReference type="NCBI Taxonomy" id="417177"/>
    <lineage>
        <taxon>Eukaryota</taxon>
        <taxon>Fungi</taxon>
        <taxon>Fungi incertae sedis</taxon>
        <taxon>Zoopagomycota</taxon>
        <taxon>Kickxellomycotina</taxon>
        <taxon>Kickxellomycetes</taxon>
        <taxon>Kickxellales</taxon>
        <taxon>Kickxellaceae</taxon>
        <taxon>Coemansia</taxon>
    </lineage>
</organism>
<dbReference type="EMBL" id="JANBUP010001175">
    <property type="protein sequence ID" value="KAJ2807691.1"/>
    <property type="molecule type" value="Genomic_DNA"/>
</dbReference>
<sequence length="340" mass="36526">MSSPKPHALDDVDPRRSAADWHAVSTFADDAEAALNMEATLLHSLLESLPEPPATNARRLGVPSSGLESLTALADSLPAPPSTTFCASVYTAAAKIKEIPSAQPLSPLHSPVQPQSTHSTFQFDNRNSSSIVAATTSAPEADDLLVTAMPYSEAKARQLRTLRPVSGAAFGFASNDYDGICDYSSEDDLTAVRPPSALFYPDPVVELPVVLDTPAPSRRNTEDDSTGTSSVAPPSWGYSRERLRRLPSLEPLLLPLIVPVASEESFLVGRTFAARGDTTPPPLGSEMPPVSPFFARIRPSDIDDVRETVRRASISRRRNTLAGSSEQRSSWSSPICEQSF</sequence>
<dbReference type="Proteomes" id="UP001140096">
    <property type="component" value="Unassembled WGS sequence"/>
</dbReference>
<keyword evidence="2" id="KW-1185">Reference proteome</keyword>
<reference evidence="1" key="1">
    <citation type="submission" date="2022-07" db="EMBL/GenBank/DDBJ databases">
        <title>Phylogenomic reconstructions and comparative analyses of Kickxellomycotina fungi.</title>
        <authorList>
            <person name="Reynolds N.K."/>
            <person name="Stajich J.E."/>
            <person name="Barry K."/>
            <person name="Grigoriev I.V."/>
            <person name="Crous P."/>
            <person name="Smith M.E."/>
        </authorList>
    </citation>
    <scope>NUCLEOTIDE SEQUENCE</scope>
    <source>
        <strain evidence="1">CBS 102833</strain>
    </source>
</reference>
<accession>A0ACC1LH75</accession>
<proteinExistence type="predicted"/>
<gene>
    <name evidence="1" type="ORF">H4S07_003541</name>
</gene>
<evidence type="ECO:0000313" key="1">
    <source>
        <dbReference type="EMBL" id="KAJ2807691.1"/>
    </source>
</evidence>
<comment type="caution">
    <text evidence="1">The sequence shown here is derived from an EMBL/GenBank/DDBJ whole genome shotgun (WGS) entry which is preliminary data.</text>
</comment>
<evidence type="ECO:0000313" key="2">
    <source>
        <dbReference type="Proteomes" id="UP001140096"/>
    </source>
</evidence>
<protein>
    <submittedName>
        <fullName evidence="1">Uncharacterized protein</fullName>
    </submittedName>
</protein>